<dbReference type="AlphaFoldDB" id="A0AAD6VVW7"/>
<evidence type="ECO:0000256" key="1">
    <source>
        <dbReference type="ARBA" id="ARBA00004146"/>
    </source>
</evidence>
<evidence type="ECO:0000256" key="7">
    <source>
        <dbReference type="ARBA" id="ARBA00022989"/>
    </source>
</evidence>
<comment type="similarity">
    <text evidence="3">Belongs to the TMEM163 family.</text>
</comment>
<accession>A0AAD6VVW7</accession>
<comment type="caution">
    <text evidence="13">The sequence shown here is derived from an EMBL/GenBank/DDBJ whole genome shotgun (WGS) entry which is preliminary data.</text>
</comment>
<dbReference type="GO" id="GO:0008324">
    <property type="term" value="F:monoatomic cation transmembrane transporter activity"/>
    <property type="evidence" value="ECO:0007669"/>
    <property type="project" value="InterPro"/>
</dbReference>
<gene>
    <name evidence="13" type="ORF">GGX14DRAFT_353448</name>
</gene>
<reference evidence="13" key="1">
    <citation type="submission" date="2023-03" db="EMBL/GenBank/DDBJ databases">
        <title>Massive genome expansion in bonnet fungi (Mycena s.s.) driven by repeated elements and novel gene families across ecological guilds.</title>
        <authorList>
            <consortium name="Lawrence Berkeley National Laboratory"/>
            <person name="Harder C.B."/>
            <person name="Miyauchi S."/>
            <person name="Viragh M."/>
            <person name="Kuo A."/>
            <person name="Thoen E."/>
            <person name="Andreopoulos B."/>
            <person name="Lu D."/>
            <person name="Skrede I."/>
            <person name="Drula E."/>
            <person name="Henrissat B."/>
            <person name="Morin E."/>
            <person name="Kohler A."/>
            <person name="Barry K."/>
            <person name="LaButti K."/>
            <person name="Morin E."/>
            <person name="Salamov A."/>
            <person name="Lipzen A."/>
            <person name="Mereny Z."/>
            <person name="Hegedus B."/>
            <person name="Baldrian P."/>
            <person name="Stursova M."/>
            <person name="Weitz H."/>
            <person name="Taylor A."/>
            <person name="Grigoriev I.V."/>
            <person name="Nagy L.G."/>
            <person name="Martin F."/>
            <person name="Kauserud H."/>
        </authorList>
    </citation>
    <scope>NUCLEOTIDE SEQUENCE</scope>
    <source>
        <strain evidence="13">9144</strain>
    </source>
</reference>
<evidence type="ECO:0000259" key="12">
    <source>
        <dbReference type="Pfam" id="PF01545"/>
    </source>
</evidence>
<evidence type="ECO:0000256" key="6">
    <source>
        <dbReference type="ARBA" id="ARBA00022833"/>
    </source>
</evidence>
<feature type="transmembrane region" description="Helical" evidence="11">
    <location>
        <begin position="42"/>
        <end position="65"/>
    </location>
</feature>
<feature type="domain" description="Cation efflux protein transmembrane" evidence="12">
    <location>
        <begin position="82"/>
        <end position="205"/>
    </location>
</feature>
<evidence type="ECO:0000256" key="8">
    <source>
        <dbReference type="ARBA" id="ARBA00023018"/>
    </source>
</evidence>
<evidence type="ECO:0000256" key="11">
    <source>
        <dbReference type="SAM" id="Phobius"/>
    </source>
</evidence>
<dbReference type="Proteomes" id="UP001219525">
    <property type="component" value="Unassembled WGS sequence"/>
</dbReference>
<evidence type="ECO:0000313" key="13">
    <source>
        <dbReference type="EMBL" id="KAJ7221566.1"/>
    </source>
</evidence>
<keyword evidence="7 11" id="KW-1133">Transmembrane helix</keyword>
<keyword evidence="8" id="KW-0770">Synapse</keyword>
<evidence type="ECO:0000256" key="9">
    <source>
        <dbReference type="ARBA" id="ARBA00023136"/>
    </source>
</evidence>
<name>A0AAD6VVW7_9AGAR</name>
<evidence type="ECO:0000256" key="5">
    <source>
        <dbReference type="ARBA" id="ARBA00022753"/>
    </source>
</evidence>
<evidence type="ECO:0000313" key="14">
    <source>
        <dbReference type="Proteomes" id="UP001219525"/>
    </source>
</evidence>
<feature type="transmembrane region" description="Helical" evidence="11">
    <location>
        <begin position="121"/>
        <end position="138"/>
    </location>
</feature>
<dbReference type="GO" id="GO:0098771">
    <property type="term" value="P:inorganic ion homeostasis"/>
    <property type="evidence" value="ECO:0007669"/>
    <property type="project" value="UniProtKB-ARBA"/>
</dbReference>
<keyword evidence="6" id="KW-0862">Zinc</keyword>
<dbReference type="Gene3D" id="1.20.1510.10">
    <property type="entry name" value="Cation efflux protein transmembrane domain"/>
    <property type="match status" value="1"/>
</dbReference>
<evidence type="ECO:0000256" key="3">
    <source>
        <dbReference type="ARBA" id="ARBA00008731"/>
    </source>
</evidence>
<keyword evidence="4 11" id="KW-0812">Transmembrane</keyword>
<dbReference type="PANTHER" id="PTHR31937">
    <property type="entry name" value="TRANSMEMBRANE PROTEIN 163"/>
    <property type="match status" value="1"/>
</dbReference>
<dbReference type="GO" id="GO:0030003">
    <property type="term" value="P:intracellular monoatomic cation homeostasis"/>
    <property type="evidence" value="ECO:0007669"/>
    <property type="project" value="UniProtKB-ARBA"/>
</dbReference>
<dbReference type="PANTHER" id="PTHR31937:SF2">
    <property type="entry name" value="TRANSMEMBRANE PROTEIN 163"/>
    <property type="match status" value="1"/>
</dbReference>
<comment type="subcellular location">
    <subcellularLocation>
        <location evidence="2">Cytoplasmic vesicle</location>
        <location evidence="2">Secretory vesicle</location>
        <location evidence="2">Synaptic vesicle membrane</location>
        <topology evidence="2">Multi-pass membrane protein</topology>
    </subcellularLocation>
    <subcellularLocation>
        <location evidence="1">Early endosome membrane</location>
    </subcellularLocation>
</comment>
<proteinExistence type="inferred from homology"/>
<organism evidence="13 14">
    <name type="scientific">Mycena pura</name>
    <dbReference type="NCBI Taxonomy" id="153505"/>
    <lineage>
        <taxon>Eukaryota</taxon>
        <taxon>Fungi</taxon>
        <taxon>Dikarya</taxon>
        <taxon>Basidiomycota</taxon>
        <taxon>Agaricomycotina</taxon>
        <taxon>Agaricomycetes</taxon>
        <taxon>Agaricomycetidae</taxon>
        <taxon>Agaricales</taxon>
        <taxon>Marasmiineae</taxon>
        <taxon>Mycenaceae</taxon>
        <taxon>Mycena</taxon>
    </lineage>
</organism>
<keyword evidence="14" id="KW-1185">Reference proteome</keyword>
<evidence type="ECO:0000256" key="10">
    <source>
        <dbReference type="ARBA" id="ARBA00023329"/>
    </source>
</evidence>
<dbReference type="EMBL" id="JARJCW010000008">
    <property type="protein sequence ID" value="KAJ7221566.1"/>
    <property type="molecule type" value="Genomic_DNA"/>
</dbReference>
<feature type="transmembrane region" description="Helical" evidence="11">
    <location>
        <begin position="158"/>
        <end position="176"/>
    </location>
</feature>
<keyword evidence="9 11" id="KW-0472">Membrane</keyword>
<dbReference type="SUPFAM" id="SSF161111">
    <property type="entry name" value="Cation efflux protein transmembrane domain-like"/>
    <property type="match status" value="1"/>
</dbReference>
<protein>
    <recommendedName>
        <fullName evidence="12">Cation efflux protein transmembrane domain-containing protein</fullName>
    </recommendedName>
</protein>
<dbReference type="InterPro" id="IPR026765">
    <property type="entry name" value="Tmem163"/>
</dbReference>
<evidence type="ECO:0000256" key="4">
    <source>
        <dbReference type="ARBA" id="ARBA00022692"/>
    </source>
</evidence>
<dbReference type="Pfam" id="PF01545">
    <property type="entry name" value="Cation_efflux"/>
    <property type="match status" value="1"/>
</dbReference>
<keyword evidence="5" id="KW-0967">Endosome</keyword>
<dbReference type="InterPro" id="IPR058533">
    <property type="entry name" value="Cation_efflux_TM"/>
</dbReference>
<keyword evidence="10" id="KW-0968">Cytoplasmic vesicle</keyword>
<feature type="transmembrane region" description="Helical" evidence="11">
    <location>
        <begin position="86"/>
        <end position="109"/>
    </location>
</feature>
<evidence type="ECO:0000256" key="2">
    <source>
        <dbReference type="ARBA" id="ARBA00004644"/>
    </source>
</evidence>
<dbReference type="GO" id="GO:0031901">
    <property type="term" value="C:early endosome membrane"/>
    <property type="evidence" value="ECO:0007669"/>
    <property type="project" value="UniProtKB-SubCell"/>
</dbReference>
<sequence>MPNYRRLQQCALAISVISILYNGAEGGVSVGLGAEASSRSLVFFGAQSAIEVISACIVVWRFSSVAKPGEDRAKKLTPKELKIEKYASGCIGVLLLCLALSTEAIAIYGLVKHKEPDSSNASLIISASALVIMIFIWLPKRYLARALDSSVMQGEATCSLSCIQITIVLFVGSLVFRLWKGGWWVDSATSLVLGLLFAKQGYEMIAWVRDPEFDGGCCKTCRTDEGAAEMGERYRDLCECCEKKPECKEAGECQCPPSPSDESSQHSCCAPRADLEDSKCCTHKVVSGRVSTFDCFLCHVRC</sequence>
<dbReference type="InterPro" id="IPR027469">
    <property type="entry name" value="Cation_efflux_TMD_sf"/>
</dbReference>